<accession>A0A252A1B5</accession>
<evidence type="ECO:0000313" key="1">
    <source>
        <dbReference type="EMBL" id="OUI80998.1"/>
    </source>
</evidence>
<dbReference type="AlphaFoldDB" id="A0A252A1B5"/>
<protein>
    <submittedName>
        <fullName evidence="1">Uncharacterized protein</fullName>
    </submittedName>
</protein>
<name>A0A252A1B5_9PROT</name>
<sequence>MVVIHPLTDRGKTVNDIFVLSDSRMKRIGPFFPLAHEIPRMHDMLHSELDEKRQKAAEVIRSLIEAIILTPSGKGLQIDVQGDLAGILTVASGGQTKTPVRFRTGVHAALAL</sequence>
<organism evidence="1 2">
    <name type="scientific">Acetobacter orientalis</name>
    <dbReference type="NCBI Taxonomy" id="146474"/>
    <lineage>
        <taxon>Bacteria</taxon>
        <taxon>Pseudomonadati</taxon>
        <taxon>Pseudomonadota</taxon>
        <taxon>Alphaproteobacteria</taxon>
        <taxon>Acetobacterales</taxon>
        <taxon>Acetobacteraceae</taxon>
        <taxon>Acetobacter</taxon>
    </lineage>
</organism>
<gene>
    <name evidence="1" type="ORF">HK12_06845</name>
</gene>
<reference evidence="1 2" key="1">
    <citation type="submission" date="2014-06" db="EMBL/GenBank/DDBJ databases">
        <authorList>
            <person name="Ju J."/>
            <person name="Zhang J."/>
        </authorList>
    </citation>
    <scope>NUCLEOTIDE SEQUENCE [LARGE SCALE GENOMIC DNA]</scope>
    <source>
        <strain evidence="1">DmW_045</strain>
    </source>
</reference>
<comment type="caution">
    <text evidence="1">The sequence shown here is derived from an EMBL/GenBank/DDBJ whole genome shotgun (WGS) entry which is preliminary data.</text>
</comment>
<dbReference type="Proteomes" id="UP000194639">
    <property type="component" value="Unassembled WGS sequence"/>
</dbReference>
<dbReference type="EMBL" id="JOMO01000028">
    <property type="protein sequence ID" value="OUI80998.1"/>
    <property type="molecule type" value="Genomic_DNA"/>
</dbReference>
<proteinExistence type="predicted"/>
<evidence type="ECO:0000313" key="2">
    <source>
        <dbReference type="Proteomes" id="UP000194639"/>
    </source>
</evidence>